<proteinExistence type="predicted"/>
<evidence type="ECO:0000313" key="2">
    <source>
        <dbReference type="Proteomes" id="UP000022910"/>
    </source>
</evidence>
<keyword evidence="2" id="KW-1185">Reference proteome</keyword>
<dbReference type="Gene3D" id="1.25.40.10">
    <property type="entry name" value="Tetratricopeptide repeat domain"/>
    <property type="match status" value="2"/>
</dbReference>
<dbReference type="InterPro" id="IPR011990">
    <property type="entry name" value="TPR-like_helical_dom_sf"/>
</dbReference>
<accession>A0A015ISE8</accession>
<organism evidence="1 2">
    <name type="scientific">Rhizophagus irregularis (strain DAOM 197198w)</name>
    <name type="common">Glomus intraradices</name>
    <dbReference type="NCBI Taxonomy" id="1432141"/>
    <lineage>
        <taxon>Eukaryota</taxon>
        <taxon>Fungi</taxon>
        <taxon>Fungi incertae sedis</taxon>
        <taxon>Mucoromycota</taxon>
        <taxon>Glomeromycotina</taxon>
        <taxon>Glomeromycetes</taxon>
        <taxon>Glomerales</taxon>
        <taxon>Glomeraceae</taxon>
        <taxon>Rhizophagus</taxon>
    </lineage>
</organism>
<dbReference type="Pfam" id="PF08238">
    <property type="entry name" value="Sel1"/>
    <property type="match status" value="6"/>
</dbReference>
<dbReference type="InterPro" id="IPR006597">
    <property type="entry name" value="Sel1-like"/>
</dbReference>
<dbReference type="PANTHER" id="PTHR43628">
    <property type="entry name" value="ACTIVATOR OF C KINASE PROTEIN 1-RELATED"/>
    <property type="match status" value="1"/>
</dbReference>
<comment type="caution">
    <text evidence="1">The sequence shown here is derived from an EMBL/GenBank/DDBJ whole genome shotgun (WGS) entry which is preliminary data.</text>
</comment>
<protein>
    <submittedName>
        <fullName evidence="1">Skt5p</fullName>
    </submittedName>
</protein>
<dbReference type="EMBL" id="JEMT01027435">
    <property type="protein sequence ID" value="EXX57135.1"/>
    <property type="molecule type" value="Genomic_DNA"/>
</dbReference>
<dbReference type="HOGENOM" id="CLU_000288_36_14_1"/>
<reference evidence="1 2" key="1">
    <citation type="submission" date="2014-02" db="EMBL/GenBank/DDBJ databases">
        <title>Single nucleus genome sequencing reveals high similarity among nuclei of an endomycorrhizal fungus.</title>
        <authorList>
            <person name="Lin K."/>
            <person name="Geurts R."/>
            <person name="Zhang Z."/>
            <person name="Limpens E."/>
            <person name="Saunders D.G."/>
            <person name="Mu D."/>
            <person name="Pang E."/>
            <person name="Cao H."/>
            <person name="Cha H."/>
            <person name="Lin T."/>
            <person name="Zhou Q."/>
            <person name="Shang Y."/>
            <person name="Li Y."/>
            <person name="Ivanov S."/>
            <person name="Sharma T."/>
            <person name="Velzen R.V."/>
            <person name="Ruijter N.D."/>
            <person name="Aanen D.K."/>
            <person name="Win J."/>
            <person name="Kamoun S."/>
            <person name="Bisseling T."/>
            <person name="Huang S."/>
        </authorList>
    </citation>
    <scope>NUCLEOTIDE SEQUENCE [LARGE SCALE GENOMIC DNA]</scope>
    <source>
        <strain evidence="2">DAOM197198w</strain>
    </source>
</reference>
<dbReference type="PANTHER" id="PTHR43628:SF1">
    <property type="entry name" value="CHITIN SYNTHASE REGULATORY FACTOR 2-RELATED"/>
    <property type="match status" value="1"/>
</dbReference>
<dbReference type="InterPro" id="IPR052945">
    <property type="entry name" value="Mitotic_Regulator"/>
</dbReference>
<dbReference type="AlphaFoldDB" id="A0A015ISE8"/>
<dbReference type="Proteomes" id="UP000022910">
    <property type="component" value="Unassembled WGS sequence"/>
</dbReference>
<dbReference type="SMART" id="SM00671">
    <property type="entry name" value="SEL1"/>
    <property type="match status" value="6"/>
</dbReference>
<evidence type="ECO:0000313" key="1">
    <source>
        <dbReference type="EMBL" id="EXX57135.1"/>
    </source>
</evidence>
<dbReference type="OrthoDB" id="2425131at2759"/>
<dbReference type="SUPFAM" id="SSF81901">
    <property type="entry name" value="HCP-like"/>
    <property type="match status" value="2"/>
</dbReference>
<name>A0A015ISE8_RHIIW</name>
<sequence>MNIKEIEPTIRYIHTNIFEEDFSFVIHELVDFISKELNEGKEEIIRKQRVLNYVNNQKIILKEVYHWLLNNQNDSTSIYLLGYFNYHGIESNIDKQKAFELYQKAAELKNNLAQFDLALMYEDGEGVEKNYDKTFELSKDLTERKFSSGINLLGYCYYNGIGTEVNKQKAFELYNKAANLGNNRAQCNLALMYKNENFLKDDNKVFELSKKCSVGKHSGGINLLGYCYDNGIGTDIDTQKAFELYQEAANLGNKVAQHNLANMYEYGEGVKKNTNKAIYWYKKSAEQGYQNALNVLNNF</sequence>
<gene>
    <name evidence="1" type="ORF">RirG_209930</name>
</gene>